<reference evidence="3" key="1">
    <citation type="submission" date="2016-10" db="EMBL/GenBank/DDBJ databases">
        <authorList>
            <person name="Varghese N."/>
            <person name="Submissions S."/>
        </authorList>
    </citation>
    <scope>NUCLEOTIDE SEQUENCE [LARGE SCALE GENOMIC DNA]</scope>
    <source>
        <strain evidence="3">DSM 46136</strain>
    </source>
</reference>
<dbReference type="InterPro" id="IPR025495">
    <property type="entry name" value="DUF4386"/>
</dbReference>
<dbReference type="AlphaFoldDB" id="A0A1I7CVG9"/>
<accession>A0A1I7CVG9</accession>
<keyword evidence="3" id="KW-1185">Reference proteome</keyword>
<evidence type="ECO:0000313" key="3">
    <source>
        <dbReference type="Proteomes" id="UP000199546"/>
    </source>
</evidence>
<dbReference type="RefSeq" id="WP_093583784.1">
    <property type="nucleotide sequence ID" value="NZ_FPBA01000027.1"/>
</dbReference>
<feature type="transmembrane region" description="Helical" evidence="1">
    <location>
        <begin position="198"/>
        <end position="217"/>
    </location>
</feature>
<gene>
    <name evidence="2" type="ORF">SAMN05660657_04935</name>
</gene>
<keyword evidence="1" id="KW-0472">Membrane</keyword>
<protein>
    <recommendedName>
        <fullName evidence="4">DUF4386 domain-containing protein</fullName>
    </recommendedName>
</protein>
<evidence type="ECO:0008006" key="4">
    <source>
        <dbReference type="Google" id="ProtNLM"/>
    </source>
</evidence>
<evidence type="ECO:0000313" key="2">
    <source>
        <dbReference type="EMBL" id="SFU03420.1"/>
    </source>
</evidence>
<keyword evidence="1" id="KW-0812">Transmembrane</keyword>
<feature type="transmembrane region" description="Helical" evidence="1">
    <location>
        <begin position="84"/>
        <end position="103"/>
    </location>
</feature>
<name>A0A1I7CVG9_9ACTN</name>
<dbReference type="OrthoDB" id="326446at2"/>
<feature type="transmembrane region" description="Helical" evidence="1">
    <location>
        <begin position="49"/>
        <end position="72"/>
    </location>
</feature>
<dbReference type="Pfam" id="PF14329">
    <property type="entry name" value="DUF4386"/>
    <property type="match status" value="1"/>
</dbReference>
<sequence>MTPRRTAALLITAAVLANVAFTGLGAVFDYPDVLKQPAGDVLASFRDSQGAVTAWFLALALSAALLAPIAVGVGRLSTARPMRWAVPIGMAAAAVQVVGLLRWPLLVPGWATTAAGADPVAAADARSSFGTANRVLGNVIGETGGYLLTAAWTLFVLAALGTAFAGRWFVALGSVSAALVAAGVLSPLDLPLVDTANFVGYVLWSAWLLAFAAVLILRHRRRTTVPVPPAAAAAATVGS</sequence>
<keyword evidence="1" id="KW-1133">Transmembrane helix</keyword>
<proteinExistence type="predicted"/>
<dbReference type="Proteomes" id="UP000199546">
    <property type="component" value="Unassembled WGS sequence"/>
</dbReference>
<feature type="transmembrane region" description="Helical" evidence="1">
    <location>
        <begin position="143"/>
        <end position="161"/>
    </location>
</feature>
<dbReference type="EMBL" id="FPBA01000027">
    <property type="protein sequence ID" value="SFU03420.1"/>
    <property type="molecule type" value="Genomic_DNA"/>
</dbReference>
<evidence type="ECO:0000256" key="1">
    <source>
        <dbReference type="SAM" id="Phobius"/>
    </source>
</evidence>
<dbReference type="STRING" id="1296565.SAMN05660657_04935"/>
<organism evidence="2 3">
    <name type="scientific">Geodermatophilus amargosae</name>
    <dbReference type="NCBI Taxonomy" id="1296565"/>
    <lineage>
        <taxon>Bacteria</taxon>
        <taxon>Bacillati</taxon>
        <taxon>Actinomycetota</taxon>
        <taxon>Actinomycetes</taxon>
        <taxon>Geodermatophilales</taxon>
        <taxon>Geodermatophilaceae</taxon>
        <taxon>Geodermatophilus</taxon>
    </lineage>
</organism>
<feature type="transmembrane region" description="Helical" evidence="1">
    <location>
        <begin position="168"/>
        <end position="186"/>
    </location>
</feature>